<evidence type="ECO:0000313" key="9">
    <source>
        <dbReference type="EMBL" id="AGZ43518.1"/>
    </source>
</evidence>
<dbReference type="InterPro" id="IPR014284">
    <property type="entry name" value="RNA_pol_sigma-70_dom"/>
</dbReference>
<evidence type="ECO:0000259" key="7">
    <source>
        <dbReference type="Pfam" id="PF08281"/>
    </source>
</evidence>
<dbReference type="SUPFAM" id="SSF88659">
    <property type="entry name" value="Sigma3 and sigma4 domains of RNA polymerase sigma factors"/>
    <property type="match status" value="1"/>
</dbReference>
<dbReference type="Gene3D" id="1.10.10.10">
    <property type="entry name" value="Winged helix-like DNA-binding domain superfamily/Winged helix DNA-binding domain"/>
    <property type="match status" value="1"/>
</dbReference>
<dbReference type="InterPro" id="IPR037401">
    <property type="entry name" value="SnoaL-like"/>
</dbReference>
<dbReference type="Gene3D" id="1.10.1740.10">
    <property type="match status" value="1"/>
</dbReference>
<dbReference type="Proteomes" id="UP000017746">
    <property type="component" value="Chromosome"/>
</dbReference>
<dbReference type="InterPro" id="IPR036388">
    <property type="entry name" value="WH-like_DNA-bd_sf"/>
</dbReference>
<dbReference type="eggNOG" id="COG1595">
    <property type="taxonomic scope" value="Bacteria"/>
</dbReference>
<dbReference type="PANTHER" id="PTHR30173">
    <property type="entry name" value="SIGMA 19 FACTOR"/>
    <property type="match status" value="1"/>
</dbReference>
<dbReference type="NCBIfam" id="TIGR02937">
    <property type="entry name" value="sigma70-ECF"/>
    <property type="match status" value="1"/>
</dbReference>
<dbReference type="SUPFAM" id="SSF88946">
    <property type="entry name" value="Sigma2 domain of RNA polymerase sigma factors"/>
    <property type="match status" value="1"/>
</dbReference>
<keyword evidence="4" id="KW-0731">Sigma factor</keyword>
<dbReference type="InterPro" id="IPR032710">
    <property type="entry name" value="NTF2-like_dom_sf"/>
</dbReference>
<dbReference type="CDD" id="cd06171">
    <property type="entry name" value="Sigma70_r4"/>
    <property type="match status" value="1"/>
</dbReference>
<evidence type="ECO:0000256" key="5">
    <source>
        <dbReference type="ARBA" id="ARBA00023163"/>
    </source>
</evidence>
<dbReference type="InterPro" id="IPR013249">
    <property type="entry name" value="RNA_pol_sigma70_r4_t2"/>
</dbReference>
<dbReference type="PANTHER" id="PTHR30173:SF36">
    <property type="entry name" value="ECF RNA POLYMERASE SIGMA FACTOR SIGJ"/>
    <property type="match status" value="1"/>
</dbReference>
<evidence type="ECO:0000256" key="1">
    <source>
        <dbReference type="ARBA" id="ARBA00010641"/>
    </source>
</evidence>
<dbReference type="InterPro" id="IPR052704">
    <property type="entry name" value="ECF_Sigma-70_Domain"/>
</dbReference>
<dbReference type="EMBL" id="CP006272">
    <property type="protein sequence ID" value="AGZ43518.1"/>
    <property type="molecule type" value="Genomic_DNA"/>
</dbReference>
<dbReference type="SUPFAM" id="SSF54427">
    <property type="entry name" value="NTF2-like"/>
    <property type="match status" value="1"/>
</dbReference>
<gene>
    <name evidence="9" type="ORF">AFR_26280</name>
</gene>
<dbReference type="GO" id="GO:0006352">
    <property type="term" value="P:DNA-templated transcription initiation"/>
    <property type="evidence" value="ECO:0007669"/>
    <property type="project" value="InterPro"/>
</dbReference>
<protein>
    <submittedName>
        <fullName evidence="9">RNA polymerase factor sigma-70</fullName>
        <ecNumber evidence="9">2.7.7.6</ecNumber>
    </submittedName>
</protein>
<dbReference type="eggNOG" id="COG3631">
    <property type="taxonomic scope" value="Bacteria"/>
</dbReference>
<sequence length="316" mass="34650">MQAEDFRVELTGYAYRMLGSGSEAEDAVQETLLRAWKNAGRYDEERGSLRTWLYRIATNVCLDMLRSAQRRARPVDLGPAVEAGAPLGVPLPESTWVRPIADARVLPGADDPAEQAVRRESVRLAFVAALQKLSPRQRAVLILRDVLGWQAAEVAALLETSEASVTSALQRARASVRRDAPVAPLEPDAEALLDRYCRAFARYDVTAMIALLHEDATMSMPPFTWWLRGREAIADVLRHGGGSCEGARMVPVAMNGTTAFWQERPTGPGGAFEPFALMLFETAGGLITEIVTFLDERPMSSGPLPRIPSENEEDSS</sequence>
<proteinExistence type="inferred from homology"/>
<dbReference type="KEGG" id="afs:AFR_26280"/>
<evidence type="ECO:0000256" key="3">
    <source>
        <dbReference type="ARBA" id="ARBA00023015"/>
    </source>
</evidence>
<dbReference type="Pfam" id="PF12680">
    <property type="entry name" value="SnoaL_2"/>
    <property type="match status" value="1"/>
</dbReference>
<evidence type="ECO:0000259" key="6">
    <source>
        <dbReference type="Pfam" id="PF04542"/>
    </source>
</evidence>
<name>U5W2R2_9ACTN</name>
<evidence type="ECO:0000256" key="4">
    <source>
        <dbReference type="ARBA" id="ARBA00023082"/>
    </source>
</evidence>
<keyword evidence="9" id="KW-0808">Transferase</keyword>
<dbReference type="NCBIfam" id="NF006089">
    <property type="entry name" value="PRK08241.1"/>
    <property type="match status" value="1"/>
</dbReference>
<dbReference type="Gene3D" id="3.10.450.50">
    <property type="match status" value="1"/>
</dbReference>
<evidence type="ECO:0000313" key="10">
    <source>
        <dbReference type="Proteomes" id="UP000017746"/>
    </source>
</evidence>
<comment type="subunit">
    <text evidence="2">Interacts transiently with the RNA polymerase catalytic core formed by RpoA, RpoB, RpoC and RpoZ (2 alpha, 1 beta, 1 beta' and 1 omega subunit) to form the RNA polymerase holoenzyme that can initiate transcription.</text>
</comment>
<dbReference type="Pfam" id="PF04542">
    <property type="entry name" value="Sigma70_r2"/>
    <property type="match status" value="1"/>
</dbReference>
<keyword evidence="10" id="KW-1185">Reference proteome</keyword>
<accession>U5W2R2</accession>
<evidence type="ECO:0000256" key="2">
    <source>
        <dbReference type="ARBA" id="ARBA00011344"/>
    </source>
</evidence>
<dbReference type="NCBIfam" id="TIGR02960">
    <property type="entry name" value="SigX5"/>
    <property type="match status" value="1"/>
</dbReference>
<dbReference type="STRING" id="1246995.AFR_26280"/>
<dbReference type="InterPro" id="IPR007627">
    <property type="entry name" value="RNA_pol_sigma70_r2"/>
</dbReference>
<feature type="domain" description="RNA polymerase sigma factor 70 region 4 type 2" evidence="7">
    <location>
        <begin position="124"/>
        <end position="174"/>
    </location>
</feature>
<dbReference type="InterPro" id="IPR013324">
    <property type="entry name" value="RNA_pol_sigma_r3/r4-like"/>
</dbReference>
<evidence type="ECO:0000259" key="8">
    <source>
        <dbReference type="Pfam" id="PF12680"/>
    </source>
</evidence>
<dbReference type="EC" id="2.7.7.6" evidence="9"/>
<dbReference type="GO" id="GO:0003899">
    <property type="term" value="F:DNA-directed RNA polymerase activity"/>
    <property type="evidence" value="ECO:0007669"/>
    <property type="project" value="UniProtKB-EC"/>
</dbReference>
<dbReference type="Pfam" id="PF08281">
    <property type="entry name" value="Sigma70_r4_2"/>
    <property type="match status" value="1"/>
</dbReference>
<feature type="domain" description="SnoaL-like" evidence="8">
    <location>
        <begin position="194"/>
        <end position="289"/>
    </location>
</feature>
<comment type="similarity">
    <text evidence="1">Belongs to the sigma-70 factor family. ECF subfamily.</text>
</comment>
<dbReference type="InterPro" id="IPR014305">
    <property type="entry name" value="RNA_pol_sigma-G_actinobac"/>
</dbReference>
<dbReference type="RefSeq" id="WP_023364298.1">
    <property type="nucleotide sequence ID" value="NC_022657.1"/>
</dbReference>
<dbReference type="AlphaFoldDB" id="U5W2R2"/>
<feature type="domain" description="RNA polymerase sigma-70 region 2" evidence="6">
    <location>
        <begin position="7"/>
        <end position="71"/>
    </location>
</feature>
<dbReference type="HOGENOM" id="CLU_043648_0_0_11"/>
<dbReference type="GO" id="GO:0003677">
    <property type="term" value="F:DNA binding"/>
    <property type="evidence" value="ECO:0007669"/>
    <property type="project" value="InterPro"/>
</dbReference>
<keyword evidence="9" id="KW-0548">Nucleotidyltransferase</keyword>
<dbReference type="InterPro" id="IPR013325">
    <property type="entry name" value="RNA_pol_sigma_r2"/>
</dbReference>
<keyword evidence="3" id="KW-0805">Transcription regulation</keyword>
<reference evidence="9 10" key="1">
    <citation type="journal article" date="2014" name="J. Biotechnol.">
        <title>Complete genome sequence of the actinobacterium Actinoplanes friuliensis HAG 010964, producer of the lipopeptide antibiotic friulimycin.</title>
        <authorList>
            <person name="Ruckert C."/>
            <person name="Szczepanowski R."/>
            <person name="Albersmeier A."/>
            <person name="Goesmann A."/>
            <person name="Fischer N."/>
            <person name="Steinkamper A."/>
            <person name="Puhler A."/>
            <person name="Biener R."/>
            <person name="Schwartz D."/>
            <person name="Kalinowski J."/>
        </authorList>
    </citation>
    <scope>NUCLEOTIDE SEQUENCE [LARGE SCALE GENOMIC DNA]</scope>
    <source>
        <strain evidence="9 10">DSM 7358</strain>
    </source>
</reference>
<dbReference type="PATRIC" id="fig|1246995.3.peg.5326"/>
<keyword evidence="5" id="KW-0804">Transcription</keyword>
<dbReference type="GO" id="GO:0016987">
    <property type="term" value="F:sigma factor activity"/>
    <property type="evidence" value="ECO:0007669"/>
    <property type="project" value="UniProtKB-KW"/>
</dbReference>
<organism evidence="9 10">
    <name type="scientific">Actinoplanes friuliensis DSM 7358</name>
    <dbReference type="NCBI Taxonomy" id="1246995"/>
    <lineage>
        <taxon>Bacteria</taxon>
        <taxon>Bacillati</taxon>
        <taxon>Actinomycetota</taxon>
        <taxon>Actinomycetes</taxon>
        <taxon>Micromonosporales</taxon>
        <taxon>Micromonosporaceae</taxon>
        <taxon>Actinoplanes</taxon>
    </lineage>
</organism>